<organism evidence="2 3">
    <name type="scientific">Friedmanniomyces simplex</name>
    <dbReference type="NCBI Taxonomy" id="329884"/>
    <lineage>
        <taxon>Eukaryota</taxon>
        <taxon>Fungi</taxon>
        <taxon>Dikarya</taxon>
        <taxon>Ascomycota</taxon>
        <taxon>Pezizomycotina</taxon>
        <taxon>Dothideomycetes</taxon>
        <taxon>Dothideomycetidae</taxon>
        <taxon>Mycosphaerellales</taxon>
        <taxon>Teratosphaeriaceae</taxon>
        <taxon>Friedmanniomyces</taxon>
    </lineage>
</organism>
<feature type="compositionally biased region" description="Low complexity" evidence="1">
    <location>
        <begin position="83"/>
        <end position="97"/>
    </location>
</feature>
<name>A0A4U0XUR3_9PEZI</name>
<feature type="compositionally biased region" description="Acidic residues" evidence="1">
    <location>
        <begin position="1"/>
        <end position="15"/>
    </location>
</feature>
<protein>
    <submittedName>
        <fullName evidence="2">Uncharacterized protein</fullName>
    </submittedName>
</protein>
<feature type="region of interest" description="Disordered" evidence="1">
    <location>
        <begin position="1"/>
        <end position="21"/>
    </location>
</feature>
<gene>
    <name evidence="2" type="ORF">B0A55_02935</name>
</gene>
<feature type="region of interest" description="Disordered" evidence="1">
    <location>
        <begin position="57"/>
        <end position="248"/>
    </location>
</feature>
<reference evidence="2 3" key="1">
    <citation type="submission" date="2017-03" db="EMBL/GenBank/DDBJ databases">
        <title>Genomes of endolithic fungi from Antarctica.</title>
        <authorList>
            <person name="Coleine C."/>
            <person name="Masonjones S."/>
            <person name="Stajich J.E."/>
        </authorList>
    </citation>
    <scope>NUCLEOTIDE SEQUENCE [LARGE SCALE GENOMIC DNA]</scope>
    <source>
        <strain evidence="2 3">CCFEE 5184</strain>
    </source>
</reference>
<dbReference type="EMBL" id="NAJQ01000051">
    <property type="protein sequence ID" value="TKA81474.1"/>
    <property type="molecule type" value="Genomic_DNA"/>
</dbReference>
<dbReference type="AlphaFoldDB" id="A0A4U0XUR3"/>
<feature type="compositionally biased region" description="Basic and acidic residues" evidence="1">
    <location>
        <begin position="220"/>
        <end position="229"/>
    </location>
</feature>
<feature type="compositionally biased region" description="Polar residues" evidence="1">
    <location>
        <begin position="182"/>
        <end position="198"/>
    </location>
</feature>
<feature type="region of interest" description="Disordered" evidence="1">
    <location>
        <begin position="286"/>
        <end position="306"/>
    </location>
</feature>
<proteinExistence type="predicted"/>
<evidence type="ECO:0000313" key="3">
    <source>
        <dbReference type="Proteomes" id="UP000309340"/>
    </source>
</evidence>
<keyword evidence="3" id="KW-1185">Reference proteome</keyword>
<comment type="caution">
    <text evidence="2">The sequence shown here is derived from an EMBL/GenBank/DDBJ whole genome shotgun (WGS) entry which is preliminary data.</text>
</comment>
<feature type="compositionally biased region" description="Pro residues" evidence="1">
    <location>
        <begin position="156"/>
        <end position="171"/>
    </location>
</feature>
<evidence type="ECO:0000256" key="1">
    <source>
        <dbReference type="SAM" id="MobiDB-lite"/>
    </source>
</evidence>
<evidence type="ECO:0000313" key="2">
    <source>
        <dbReference type="EMBL" id="TKA81474.1"/>
    </source>
</evidence>
<dbReference type="Proteomes" id="UP000309340">
    <property type="component" value="Unassembled WGS sequence"/>
</dbReference>
<sequence length="306" mass="33635">MSSDSDSLDDSDSDSDLSAGPDNALILQYLNDFEPHRYPTGAALVPDRTQRVWHNSYAERTRRSLSPADPYGALYSADGSRISSLTTNTSRDSSSSSVGCREQQRRPGHEPGQQRYYRPASRLVDPERRTFPPLLPPPPQRGLRRPYAQGYGQQSTPPPGRAAPRQFPPSPLSRKVEDVRETSSPLVQGPSPSYSSLTRRPGPSGAEREDSVSSVGWLSLEERQPRDPGIEVEGQCTGDDGTDKQAPVNGVQDVDAEELAGDTMALVLAEAPDLKKRFWSWEALPSVEQDDEKEEQQPETPPVALL</sequence>
<accession>A0A4U0XUR3</accession>